<dbReference type="SUPFAM" id="SSF55797">
    <property type="entry name" value="PR-1-like"/>
    <property type="match status" value="1"/>
</dbReference>
<dbReference type="Proteomes" id="UP000190774">
    <property type="component" value="Unassembled WGS sequence"/>
</dbReference>
<protein>
    <submittedName>
        <fullName evidence="3">PEP-CTERM protein-sorting domain-containing protein</fullName>
    </submittedName>
</protein>
<feature type="signal peptide" evidence="1">
    <location>
        <begin position="1"/>
        <end position="27"/>
    </location>
</feature>
<organism evidence="3 4">
    <name type="scientific">Prosthecobacter debontii</name>
    <dbReference type="NCBI Taxonomy" id="48467"/>
    <lineage>
        <taxon>Bacteria</taxon>
        <taxon>Pseudomonadati</taxon>
        <taxon>Verrucomicrobiota</taxon>
        <taxon>Verrucomicrobiia</taxon>
        <taxon>Verrucomicrobiales</taxon>
        <taxon>Verrucomicrobiaceae</taxon>
        <taxon>Prosthecobacter</taxon>
    </lineage>
</organism>
<dbReference type="Gene3D" id="3.40.33.10">
    <property type="entry name" value="CAP"/>
    <property type="match status" value="1"/>
</dbReference>
<evidence type="ECO:0000313" key="3">
    <source>
        <dbReference type="EMBL" id="SKB03794.1"/>
    </source>
</evidence>
<dbReference type="STRING" id="48467.SAMN02745166_03920"/>
<name>A0A1T4YPN6_9BACT</name>
<feature type="chain" id="PRO_5010568726" evidence="1">
    <location>
        <begin position="28"/>
        <end position="367"/>
    </location>
</feature>
<evidence type="ECO:0000313" key="4">
    <source>
        <dbReference type="Proteomes" id="UP000190774"/>
    </source>
</evidence>
<evidence type="ECO:0000256" key="1">
    <source>
        <dbReference type="SAM" id="SignalP"/>
    </source>
</evidence>
<reference evidence="4" key="1">
    <citation type="submission" date="2017-02" db="EMBL/GenBank/DDBJ databases">
        <authorList>
            <person name="Varghese N."/>
            <person name="Submissions S."/>
        </authorList>
    </citation>
    <scope>NUCLEOTIDE SEQUENCE [LARGE SCALE GENOMIC DNA]</scope>
    <source>
        <strain evidence="4">ATCC 700200</strain>
    </source>
</reference>
<proteinExistence type="predicted"/>
<keyword evidence="1" id="KW-0732">Signal</keyword>
<dbReference type="InterPro" id="IPR013424">
    <property type="entry name" value="Ice-binding_C"/>
</dbReference>
<dbReference type="RefSeq" id="WP_078815104.1">
    <property type="nucleotide sequence ID" value="NZ_FUYE01000015.1"/>
</dbReference>
<dbReference type="OrthoDB" id="448072at2"/>
<sequence length="367" mass="38897">MSYLATLHRSCLAGLVGLCCLTQTLVAADPTAEQQYWLEIINRMRRAPAEELEQIVNMSSPGVWDSVKSDHPTIAAALNFYGVSAAELYAQWSTLSSAPPLAWNSSLNTSATNYSNTMVSQDQQAHGIGGQTVSQKIIAGGYSSQWLEAAESLFATGVDVLHGHAALAIDWGPDGGSGTGLQPGTSHRETLMSARIKEIGIGFQTISIPGSNTEVTGPLVITQHSATQYRSTGSGFVSDAILTGVVYADSIAADLFYTPGEGWAGTQIFIFDDLTNQLLASGVTNSAGGFNIALTGFTDGMLYRVEAPDTGLASQTFTLNAHTEVYGAPVLFYDNVYAAFQIVPEPGTLGLLAISGVLLFQRRRSLL</sequence>
<accession>A0A1T4YPN6</accession>
<gene>
    <name evidence="3" type="ORF">SAMN02745166_03920</name>
</gene>
<evidence type="ECO:0000259" key="2">
    <source>
        <dbReference type="Pfam" id="PF00188"/>
    </source>
</evidence>
<dbReference type="InterPro" id="IPR035940">
    <property type="entry name" value="CAP_sf"/>
</dbReference>
<dbReference type="EMBL" id="FUYE01000015">
    <property type="protein sequence ID" value="SKB03794.1"/>
    <property type="molecule type" value="Genomic_DNA"/>
</dbReference>
<dbReference type="InterPro" id="IPR014044">
    <property type="entry name" value="CAP_dom"/>
</dbReference>
<dbReference type="NCBIfam" id="TIGR02595">
    <property type="entry name" value="PEP_CTERM"/>
    <property type="match status" value="1"/>
</dbReference>
<keyword evidence="4" id="KW-1185">Reference proteome</keyword>
<dbReference type="Pfam" id="PF00188">
    <property type="entry name" value="CAP"/>
    <property type="match status" value="1"/>
</dbReference>
<feature type="domain" description="SCP" evidence="2">
    <location>
        <begin position="96"/>
        <end position="205"/>
    </location>
</feature>
<dbReference type="AlphaFoldDB" id="A0A1T4YPN6"/>